<evidence type="ECO:0000313" key="1">
    <source>
        <dbReference type="EMBL" id="EEF69141.1"/>
    </source>
</evidence>
<sequence length="76" mass="9225">MRVFLFPCFILFSFFLNHRAAHPKYTTYRQKINSKYIFDINFFLENNLCSPRIQDILRFFVRNMLEVIQICLVLGV</sequence>
<dbReference type="STRING" id="545696.HOLDEFILI_00692"/>
<gene>
    <name evidence="1" type="ORF">HOLDEFILI_00692</name>
</gene>
<reference evidence="1 2" key="2">
    <citation type="submission" date="2009-02" db="EMBL/GenBank/DDBJ databases">
        <title>Draft genome sequence of Holdemania filiformis DSM 12042.</title>
        <authorList>
            <person name="Sudarsanam P."/>
            <person name="Ley R."/>
            <person name="Guruge J."/>
            <person name="Turnbaugh P.J."/>
            <person name="Mahowald M."/>
            <person name="Liep D."/>
            <person name="Gordon J."/>
        </authorList>
    </citation>
    <scope>NUCLEOTIDE SEQUENCE [LARGE SCALE GENOMIC DNA]</scope>
    <source>
        <strain evidence="1 2">DSM 12042</strain>
    </source>
</reference>
<protein>
    <submittedName>
        <fullName evidence="1">Uncharacterized protein</fullName>
    </submittedName>
</protein>
<reference evidence="1 2" key="1">
    <citation type="submission" date="2008-12" db="EMBL/GenBank/DDBJ databases">
        <authorList>
            <person name="Fulton L."/>
            <person name="Clifton S."/>
            <person name="Fulton B."/>
            <person name="Xu J."/>
            <person name="Minx P."/>
            <person name="Pepin K.H."/>
            <person name="Johnson M."/>
            <person name="Bhonagiri V."/>
            <person name="Nash W.E."/>
            <person name="Mardis E.R."/>
            <person name="Wilson R.K."/>
        </authorList>
    </citation>
    <scope>NUCLEOTIDE SEQUENCE [LARGE SCALE GENOMIC DNA]</scope>
    <source>
        <strain evidence="1 2">DSM 12042</strain>
    </source>
</reference>
<dbReference type="EMBL" id="ACCF01000046">
    <property type="protein sequence ID" value="EEF69141.1"/>
    <property type="molecule type" value="Genomic_DNA"/>
</dbReference>
<dbReference type="HOGENOM" id="CLU_2649518_0_0_9"/>
<comment type="caution">
    <text evidence="1">The sequence shown here is derived from an EMBL/GenBank/DDBJ whole genome shotgun (WGS) entry which is preliminary data.</text>
</comment>
<proteinExistence type="predicted"/>
<evidence type="ECO:0000313" key="2">
    <source>
        <dbReference type="Proteomes" id="UP000005950"/>
    </source>
</evidence>
<dbReference type="Proteomes" id="UP000005950">
    <property type="component" value="Unassembled WGS sequence"/>
</dbReference>
<name>B9Y4G1_9FIRM</name>
<dbReference type="AlphaFoldDB" id="B9Y4G1"/>
<organism evidence="1 2">
    <name type="scientific">Holdemania filiformis DSM 12042</name>
    <dbReference type="NCBI Taxonomy" id="545696"/>
    <lineage>
        <taxon>Bacteria</taxon>
        <taxon>Bacillati</taxon>
        <taxon>Bacillota</taxon>
        <taxon>Erysipelotrichia</taxon>
        <taxon>Erysipelotrichales</taxon>
        <taxon>Erysipelotrichaceae</taxon>
        <taxon>Holdemania</taxon>
    </lineage>
</organism>
<accession>B9Y4G1</accession>